<evidence type="ECO:0008006" key="3">
    <source>
        <dbReference type="Google" id="ProtNLM"/>
    </source>
</evidence>
<dbReference type="EMBL" id="AP026867">
    <property type="protein sequence ID" value="BDS14258.1"/>
    <property type="molecule type" value="Genomic_DNA"/>
</dbReference>
<name>A0A915YJI6_9BACT</name>
<proteinExistence type="predicted"/>
<gene>
    <name evidence="1" type="ORF">AsAng_0050370</name>
</gene>
<sequence length="135" mass="15277">MRLTVIIAIFSLFFLSLMSCHPEKNKISATVHFPIANSVQSNPDSVFIDFEISASIRLHEIELLISSDSLQFDYVAPFNPLSIIPQSTSHHYSGFVDLSSYAPGRKFTLQILTKANKNETNSNFTYFLKEVPFEI</sequence>
<dbReference type="AlphaFoldDB" id="A0A915YJI6"/>
<accession>A0A915YJI6</accession>
<dbReference type="Proteomes" id="UP001060919">
    <property type="component" value="Chromosome"/>
</dbReference>
<protein>
    <recommendedName>
        <fullName evidence="3">Lipoprotein</fullName>
    </recommendedName>
</protein>
<dbReference type="KEGG" id="aup:AsAng_0050370"/>
<evidence type="ECO:0000313" key="1">
    <source>
        <dbReference type="EMBL" id="BDS14258.1"/>
    </source>
</evidence>
<dbReference type="PROSITE" id="PS51257">
    <property type="entry name" value="PROKAR_LIPOPROTEIN"/>
    <property type="match status" value="1"/>
</dbReference>
<evidence type="ECO:0000313" key="2">
    <source>
        <dbReference type="Proteomes" id="UP001060919"/>
    </source>
</evidence>
<reference evidence="1" key="1">
    <citation type="submission" date="2022-09" db="EMBL/GenBank/DDBJ databases">
        <title>Aureispira anguillicida sp. nov., isolated from Leptocephalus of Japanese eel Anguilla japonica.</title>
        <authorList>
            <person name="Yuasa K."/>
            <person name="Mekata T."/>
            <person name="Ikunari K."/>
        </authorList>
    </citation>
    <scope>NUCLEOTIDE SEQUENCE</scope>
    <source>
        <strain evidence="1">EL160426</strain>
    </source>
</reference>
<organism evidence="1 2">
    <name type="scientific">Aureispira anguillae</name>
    <dbReference type="NCBI Taxonomy" id="2864201"/>
    <lineage>
        <taxon>Bacteria</taxon>
        <taxon>Pseudomonadati</taxon>
        <taxon>Bacteroidota</taxon>
        <taxon>Saprospiria</taxon>
        <taxon>Saprospirales</taxon>
        <taxon>Saprospiraceae</taxon>
        <taxon>Aureispira</taxon>
    </lineage>
</organism>
<dbReference type="RefSeq" id="WP_264789477.1">
    <property type="nucleotide sequence ID" value="NZ_AP026867.1"/>
</dbReference>
<keyword evidence="2" id="KW-1185">Reference proteome</keyword>